<dbReference type="EMBL" id="JPGY02000001">
    <property type="protein sequence ID" value="KRU12850.1"/>
    <property type="molecule type" value="Genomic_DNA"/>
</dbReference>
<dbReference type="Gene3D" id="3.90.76.10">
    <property type="entry name" value="Dipeptide-binding Protein, Domain 1"/>
    <property type="match status" value="1"/>
</dbReference>
<dbReference type="GO" id="GO:0030288">
    <property type="term" value="C:outer membrane-bounded periplasmic space"/>
    <property type="evidence" value="ECO:0007669"/>
    <property type="project" value="UniProtKB-ARBA"/>
</dbReference>
<evidence type="ECO:0000256" key="4">
    <source>
        <dbReference type="ARBA" id="ARBA00022729"/>
    </source>
</evidence>
<keyword evidence="3" id="KW-0813">Transport</keyword>
<dbReference type="FunFam" id="3.10.105.10:FF:000001">
    <property type="entry name" value="Oligopeptide ABC transporter, oligopeptide-binding protein"/>
    <property type="match status" value="1"/>
</dbReference>
<dbReference type="AlphaFoldDB" id="A0A0H3J1B4"/>
<dbReference type="GO" id="GO:0043190">
    <property type="term" value="C:ATP-binding cassette (ABC) transporter complex"/>
    <property type="evidence" value="ECO:0007669"/>
    <property type="project" value="InterPro"/>
</dbReference>
<reference evidence="8" key="2">
    <citation type="submission" date="2015-10" db="EMBL/GenBank/DDBJ databases">
        <title>Improved Draft Genome Sequence of Clostridium pasteurianum Strain ATCC 6013 (DSM 525) Using a Hybrid Next-Generation Sequencing Approach.</title>
        <authorList>
            <person name="Pyne M.E."/>
            <person name="Utturkar S.M."/>
            <person name="Brown S.D."/>
            <person name="Moo-Young M."/>
            <person name="Chung D.A."/>
            <person name="Chou P.C."/>
        </authorList>
    </citation>
    <scope>NUCLEOTIDE SEQUENCE</scope>
    <source>
        <strain evidence="8">ATCC 6013</strain>
    </source>
</reference>
<dbReference type="Gene3D" id="3.10.105.10">
    <property type="entry name" value="Dipeptide-binding Protein, Domain 3"/>
    <property type="match status" value="1"/>
</dbReference>
<dbReference type="Proteomes" id="UP000030905">
    <property type="component" value="Chromosome"/>
</dbReference>
<dbReference type="SUPFAM" id="SSF53850">
    <property type="entry name" value="Periplasmic binding protein-like II"/>
    <property type="match status" value="1"/>
</dbReference>
<proteinExistence type="inferred from homology"/>
<evidence type="ECO:0000256" key="5">
    <source>
        <dbReference type="SAM" id="SignalP"/>
    </source>
</evidence>
<dbReference type="Pfam" id="PF00496">
    <property type="entry name" value="SBP_bac_5"/>
    <property type="match status" value="1"/>
</dbReference>
<dbReference type="eggNOG" id="COG4166">
    <property type="taxonomic scope" value="Bacteria"/>
</dbReference>
<evidence type="ECO:0000256" key="3">
    <source>
        <dbReference type="ARBA" id="ARBA00022448"/>
    </source>
</evidence>
<evidence type="ECO:0000256" key="1">
    <source>
        <dbReference type="ARBA" id="ARBA00004196"/>
    </source>
</evidence>
<organism evidence="7 10">
    <name type="scientific">Clostridium pasteurianum DSM 525 = ATCC 6013</name>
    <dbReference type="NCBI Taxonomy" id="1262449"/>
    <lineage>
        <taxon>Bacteria</taxon>
        <taxon>Bacillati</taxon>
        <taxon>Bacillota</taxon>
        <taxon>Clostridia</taxon>
        <taxon>Eubacteriales</taxon>
        <taxon>Clostridiaceae</taxon>
        <taxon>Clostridium</taxon>
    </lineage>
</organism>
<evidence type="ECO:0000313" key="7">
    <source>
        <dbReference type="EMBL" id="AJA51142.1"/>
    </source>
</evidence>
<feature type="signal peptide" evidence="5">
    <location>
        <begin position="1"/>
        <end position="24"/>
    </location>
</feature>
<gene>
    <name evidence="7" type="primary">oppA</name>
    <name evidence="7" type="ORF">CLPA_c10540</name>
    <name evidence="8" type="ORF">CP6013_02098</name>
</gene>
<comment type="subcellular location">
    <subcellularLocation>
        <location evidence="1">Cell envelope</location>
    </subcellularLocation>
</comment>
<dbReference type="CDD" id="cd08504">
    <property type="entry name" value="PBP2_OppA"/>
    <property type="match status" value="1"/>
</dbReference>
<dbReference type="KEGG" id="cpat:CLPA_c10540"/>
<evidence type="ECO:0000313" key="9">
    <source>
        <dbReference type="Proteomes" id="UP000028042"/>
    </source>
</evidence>
<dbReference type="PANTHER" id="PTHR30290">
    <property type="entry name" value="PERIPLASMIC BINDING COMPONENT OF ABC TRANSPORTER"/>
    <property type="match status" value="1"/>
</dbReference>
<evidence type="ECO:0000313" key="10">
    <source>
        <dbReference type="Proteomes" id="UP000030905"/>
    </source>
</evidence>
<dbReference type="InterPro" id="IPR030678">
    <property type="entry name" value="Peptide/Ni-bd"/>
</dbReference>
<evidence type="ECO:0000313" key="8">
    <source>
        <dbReference type="EMBL" id="KRU12850.1"/>
    </source>
</evidence>
<dbReference type="PROSITE" id="PS51257">
    <property type="entry name" value="PROKAR_LIPOPROTEIN"/>
    <property type="match status" value="1"/>
</dbReference>
<dbReference type="FunFam" id="3.90.76.10:FF:000001">
    <property type="entry name" value="Oligopeptide ABC transporter substrate-binding protein"/>
    <property type="match status" value="1"/>
</dbReference>
<name>A0A0H3J1B4_CLOPA</name>
<dbReference type="PATRIC" id="fig|1262449.3.peg.1913"/>
<dbReference type="PIRSF" id="PIRSF002741">
    <property type="entry name" value="MppA"/>
    <property type="match status" value="1"/>
</dbReference>
<keyword evidence="4 5" id="KW-0732">Signal</keyword>
<dbReference type="InterPro" id="IPR000914">
    <property type="entry name" value="SBP_5_dom"/>
</dbReference>
<accession>A0A0H3J1B4</accession>
<dbReference type="KEGG" id="cpae:CPAST_c10540"/>
<comment type="similarity">
    <text evidence="2">Belongs to the bacterial solute-binding protein 5 family.</text>
</comment>
<reference evidence="8 9" key="3">
    <citation type="journal article" name="Genome Announc.">
        <title>Improved Draft Genome Sequence of Clostridium pasteurianum Strain ATCC 6013 (DSM 525) Using a Hybrid Next-Generation Sequencing Approach.</title>
        <authorList>
            <person name="Pyne M.E."/>
            <person name="Utturkar S."/>
            <person name="Brown S.D."/>
            <person name="Moo-Young M."/>
            <person name="Chung D.A."/>
            <person name="Chou C.P."/>
        </authorList>
    </citation>
    <scope>NUCLEOTIDE SEQUENCE [LARGE SCALE GENOMIC DNA]</scope>
    <source>
        <strain evidence="8 9">ATCC 6013</strain>
    </source>
</reference>
<dbReference type="RefSeq" id="WP_003444614.1">
    <property type="nucleotide sequence ID" value="NZ_CP009267.1"/>
</dbReference>
<evidence type="ECO:0000256" key="2">
    <source>
        <dbReference type="ARBA" id="ARBA00005695"/>
    </source>
</evidence>
<dbReference type="InterPro" id="IPR039424">
    <property type="entry name" value="SBP_5"/>
</dbReference>
<reference evidence="7 10" key="1">
    <citation type="journal article" date="2015" name="Genome Announc.">
        <title>Complete Genome Sequence of the Nitrogen-Fixing and Solvent-Producing Clostridium pasteurianum DSM 525.</title>
        <authorList>
            <person name="Poehlein A."/>
            <person name="Grosse-Honebrink A."/>
            <person name="Zhang Y."/>
            <person name="Minton N.P."/>
            <person name="Daniel R."/>
        </authorList>
    </citation>
    <scope>NUCLEOTIDE SEQUENCE [LARGE SCALE GENOMIC DNA]</scope>
    <source>
        <strain evidence="7">DSM 525</strain>
        <strain evidence="10">DSM 525 / ATCC 6013</strain>
    </source>
</reference>
<keyword evidence="10" id="KW-1185">Reference proteome</keyword>
<dbReference type="GO" id="GO:1904680">
    <property type="term" value="F:peptide transmembrane transporter activity"/>
    <property type="evidence" value="ECO:0007669"/>
    <property type="project" value="TreeGrafter"/>
</dbReference>
<dbReference type="PANTHER" id="PTHR30290:SF10">
    <property type="entry name" value="PERIPLASMIC OLIGOPEPTIDE-BINDING PROTEIN-RELATED"/>
    <property type="match status" value="1"/>
</dbReference>
<feature type="domain" description="Solute-binding protein family 5" evidence="6">
    <location>
        <begin position="83"/>
        <end position="468"/>
    </location>
</feature>
<dbReference type="GO" id="GO:0015833">
    <property type="term" value="P:peptide transport"/>
    <property type="evidence" value="ECO:0007669"/>
    <property type="project" value="TreeGrafter"/>
</dbReference>
<protein>
    <submittedName>
        <fullName evidence="8">ABC-type transporter, periplasmic subunit</fullName>
    </submittedName>
    <submittedName>
        <fullName evidence="7">Oligopeptide-binding protein OppA</fullName>
    </submittedName>
</protein>
<feature type="chain" id="PRO_5038209356" evidence="5">
    <location>
        <begin position="25"/>
        <end position="545"/>
    </location>
</feature>
<dbReference type="Gene3D" id="3.40.190.10">
    <property type="entry name" value="Periplasmic binding protein-like II"/>
    <property type="match status" value="1"/>
</dbReference>
<sequence>MKGSLMKKTMVLLLAAVMATSLLAGCGSSKQKSSGDTKAQTITANLGAEPKSIDPAVNYEARGSSIIYNIFEGLTRIGDNNKTEPGLAKSWDIENNGLKYIFHLRDGLKWSDGSELTAEDFRYGILRVLDPKTGSSYAYYGYSIKNGEAFNKGKAKSEDVGIKAIDKNTLEIDLDYSVPYFLDILSWHLMLPVKKSIVESNPSGWSTDVKNLVVDGPFKVTEWKHNDYIQLEKNPNYWDAKNVKLQKLKLTMISNENTALAAYKSGKLDLVHTLVPASQLPTLLSSKQAAAKMEIGTKFIILNETKKPFDNPKVREALSLALDRNALVNTVLKGGQKAADAYIPPTTPDTVGTKDFRTNGGKFIQSKPDVEKAKKALAEAGYPDGKGFPTVEYSYSAGSPVDQSYVEALQNMWKQNLGINITLKPIESKVFVAQLKQGNYEMANLGWLSDFFDPGSMLDIFASDSPNNWAKYSNPKYDELVKKAQKENDKQKRSEYLHDAENIVLSDMPVIPVYYMSIPYMQKSNVKGVNISPLGWMFFRSAHVE</sequence>
<dbReference type="EMBL" id="CP009268">
    <property type="protein sequence ID" value="AJA51142.1"/>
    <property type="molecule type" value="Genomic_DNA"/>
</dbReference>
<dbReference type="Proteomes" id="UP000028042">
    <property type="component" value="Unassembled WGS sequence"/>
</dbReference>
<evidence type="ECO:0000259" key="6">
    <source>
        <dbReference type="Pfam" id="PF00496"/>
    </source>
</evidence>